<dbReference type="EMBL" id="CP133615">
    <property type="protein sequence ID" value="WMV24738.1"/>
    <property type="molecule type" value="Genomic_DNA"/>
</dbReference>
<dbReference type="PANTHER" id="PTHR47723">
    <property type="entry name" value="OS05G0353850 PROTEIN"/>
    <property type="match status" value="1"/>
</dbReference>
<dbReference type="AlphaFoldDB" id="A0AAF0QLU7"/>
<keyword evidence="3" id="KW-1185">Reference proteome</keyword>
<dbReference type="Proteomes" id="UP001234989">
    <property type="component" value="Chromosome 4"/>
</dbReference>
<dbReference type="InterPro" id="IPR053151">
    <property type="entry name" value="RNase_H-like"/>
</dbReference>
<proteinExistence type="predicted"/>
<dbReference type="CDD" id="cd06222">
    <property type="entry name" value="RNase_H_like"/>
    <property type="match status" value="1"/>
</dbReference>
<reference evidence="2" key="1">
    <citation type="submission" date="2023-08" db="EMBL/GenBank/DDBJ databases">
        <title>A de novo genome assembly of Solanum verrucosum Schlechtendal, a Mexican diploid species geographically isolated from the other diploid A-genome species in potato relatives.</title>
        <authorList>
            <person name="Hosaka K."/>
        </authorList>
    </citation>
    <scope>NUCLEOTIDE SEQUENCE</scope>
    <source>
        <tissue evidence="2">Young leaves</tissue>
    </source>
</reference>
<evidence type="ECO:0000313" key="3">
    <source>
        <dbReference type="Proteomes" id="UP001234989"/>
    </source>
</evidence>
<evidence type="ECO:0000313" key="2">
    <source>
        <dbReference type="EMBL" id="WMV24738.1"/>
    </source>
</evidence>
<dbReference type="GO" id="GO:0004523">
    <property type="term" value="F:RNA-DNA hybrid ribonuclease activity"/>
    <property type="evidence" value="ECO:0007669"/>
    <property type="project" value="InterPro"/>
</dbReference>
<dbReference type="SUPFAM" id="SSF53098">
    <property type="entry name" value="Ribonuclease H-like"/>
    <property type="match status" value="1"/>
</dbReference>
<feature type="domain" description="RNase H type-1" evidence="1">
    <location>
        <begin position="2"/>
        <end position="82"/>
    </location>
</feature>
<protein>
    <recommendedName>
        <fullName evidence="1">RNase H type-1 domain-containing protein</fullName>
    </recommendedName>
</protein>
<evidence type="ECO:0000259" key="1">
    <source>
        <dbReference type="Pfam" id="PF13456"/>
    </source>
</evidence>
<dbReference type="PANTHER" id="PTHR47723:SF24">
    <property type="entry name" value="RNASE H TYPE-1 DOMAIN-CONTAINING PROTEIN"/>
    <property type="match status" value="1"/>
</dbReference>
<dbReference type="InterPro" id="IPR044730">
    <property type="entry name" value="RNase_H-like_dom_plant"/>
</dbReference>
<name>A0AAF0QLU7_SOLVR</name>
<accession>A0AAF0QLU7</accession>
<gene>
    <name evidence="2" type="ORF">MTR67_018123</name>
</gene>
<dbReference type="GO" id="GO:0003676">
    <property type="term" value="F:nucleic acid binding"/>
    <property type="evidence" value="ECO:0007669"/>
    <property type="project" value="InterPro"/>
</dbReference>
<organism evidence="2 3">
    <name type="scientific">Solanum verrucosum</name>
    <dbReference type="NCBI Taxonomy" id="315347"/>
    <lineage>
        <taxon>Eukaryota</taxon>
        <taxon>Viridiplantae</taxon>
        <taxon>Streptophyta</taxon>
        <taxon>Embryophyta</taxon>
        <taxon>Tracheophyta</taxon>
        <taxon>Spermatophyta</taxon>
        <taxon>Magnoliopsida</taxon>
        <taxon>eudicotyledons</taxon>
        <taxon>Gunneridae</taxon>
        <taxon>Pentapetalae</taxon>
        <taxon>asterids</taxon>
        <taxon>lamiids</taxon>
        <taxon>Solanales</taxon>
        <taxon>Solanaceae</taxon>
        <taxon>Solanoideae</taxon>
        <taxon>Solaneae</taxon>
        <taxon>Solanum</taxon>
    </lineage>
</organism>
<dbReference type="InterPro" id="IPR036397">
    <property type="entry name" value="RNaseH_sf"/>
</dbReference>
<dbReference type="Gene3D" id="3.30.420.10">
    <property type="entry name" value="Ribonuclease H-like superfamily/Ribonuclease H"/>
    <property type="match status" value="1"/>
</dbReference>
<dbReference type="Pfam" id="PF13456">
    <property type="entry name" value="RVT_3"/>
    <property type="match status" value="1"/>
</dbReference>
<dbReference type="InterPro" id="IPR012337">
    <property type="entry name" value="RNaseH-like_sf"/>
</dbReference>
<dbReference type="InterPro" id="IPR002156">
    <property type="entry name" value="RNaseH_domain"/>
</dbReference>
<sequence length="127" mass="14962">MEAASLAILKALRHCRNTNLERVQIESDSKALTNIIRRQWKIPWQQTEIIEEIQELVQITQSSIKHIFREVNNLEDKMANEAYNHEELVQYQSFNQLSVECKHILNTDKTQIPMLRIKTRRIGNVGH</sequence>